<reference evidence="1" key="1">
    <citation type="journal article" date="2021" name="Environ. Microbiol.">
        <title>Gene family expansions and transcriptome signatures uncover fungal adaptations to wood decay.</title>
        <authorList>
            <person name="Hage H."/>
            <person name="Miyauchi S."/>
            <person name="Viragh M."/>
            <person name="Drula E."/>
            <person name="Min B."/>
            <person name="Chaduli D."/>
            <person name="Navarro D."/>
            <person name="Favel A."/>
            <person name="Norest M."/>
            <person name="Lesage-Meessen L."/>
            <person name="Balint B."/>
            <person name="Merenyi Z."/>
            <person name="de Eugenio L."/>
            <person name="Morin E."/>
            <person name="Martinez A.T."/>
            <person name="Baldrian P."/>
            <person name="Stursova M."/>
            <person name="Martinez M.J."/>
            <person name="Novotny C."/>
            <person name="Magnuson J.K."/>
            <person name="Spatafora J.W."/>
            <person name="Maurice S."/>
            <person name="Pangilinan J."/>
            <person name="Andreopoulos W."/>
            <person name="LaButti K."/>
            <person name="Hundley H."/>
            <person name="Na H."/>
            <person name="Kuo A."/>
            <person name="Barry K."/>
            <person name="Lipzen A."/>
            <person name="Henrissat B."/>
            <person name="Riley R."/>
            <person name="Ahrendt S."/>
            <person name="Nagy L.G."/>
            <person name="Grigoriev I.V."/>
            <person name="Martin F."/>
            <person name="Rosso M.N."/>
        </authorList>
    </citation>
    <scope>NUCLEOTIDE SEQUENCE</scope>
    <source>
        <strain evidence="1">CBS 384.51</strain>
    </source>
</reference>
<comment type="caution">
    <text evidence="1">The sequence shown here is derived from an EMBL/GenBank/DDBJ whole genome shotgun (WGS) entry which is preliminary data.</text>
</comment>
<gene>
    <name evidence="1" type="ORF">BDY19DRAFT_239358</name>
</gene>
<name>A0ACB8TZU8_9APHY</name>
<dbReference type="Proteomes" id="UP001055072">
    <property type="component" value="Unassembled WGS sequence"/>
</dbReference>
<accession>A0ACB8TZU8</accession>
<evidence type="ECO:0000313" key="1">
    <source>
        <dbReference type="EMBL" id="KAI0087617.1"/>
    </source>
</evidence>
<evidence type="ECO:0000313" key="2">
    <source>
        <dbReference type="Proteomes" id="UP001055072"/>
    </source>
</evidence>
<protein>
    <submittedName>
        <fullName evidence="1">Uncharacterized protein</fullName>
    </submittedName>
</protein>
<dbReference type="EMBL" id="MU274917">
    <property type="protein sequence ID" value="KAI0087617.1"/>
    <property type="molecule type" value="Genomic_DNA"/>
</dbReference>
<proteinExistence type="predicted"/>
<organism evidence="1 2">
    <name type="scientific">Irpex rosettiformis</name>
    <dbReference type="NCBI Taxonomy" id="378272"/>
    <lineage>
        <taxon>Eukaryota</taxon>
        <taxon>Fungi</taxon>
        <taxon>Dikarya</taxon>
        <taxon>Basidiomycota</taxon>
        <taxon>Agaricomycotina</taxon>
        <taxon>Agaricomycetes</taxon>
        <taxon>Polyporales</taxon>
        <taxon>Irpicaceae</taxon>
        <taxon>Irpex</taxon>
    </lineage>
</organism>
<keyword evidence="2" id="KW-1185">Reference proteome</keyword>
<sequence>MPRIKAQESRSQASEGSDDSGLMLAVAKQVQSTLEKKRKDNEVKFLGSAKAELAKSASAEVEEFEDALEDMKKIFDDFVMQHAAAEDEIRVLWEQLLKAHQKFSTFSEKKHASVIKNEKEREKGQVLGMATSKKAVEDCHKLIMSLSDDA</sequence>